<evidence type="ECO:0000313" key="2">
    <source>
        <dbReference type="Proteomes" id="UP000247620"/>
    </source>
</evidence>
<protein>
    <submittedName>
        <fullName evidence="1">DUF3565 domain-containing protein</fullName>
    </submittedName>
</protein>
<gene>
    <name evidence="1" type="ORF">DMX07_11255</name>
</gene>
<organism evidence="1 2">
    <name type="scientific">Pseudomonas soli</name>
    <dbReference type="NCBI Taxonomy" id="1306993"/>
    <lineage>
        <taxon>Bacteria</taxon>
        <taxon>Pseudomonadati</taxon>
        <taxon>Pseudomonadota</taxon>
        <taxon>Gammaproteobacteria</taxon>
        <taxon>Pseudomonadales</taxon>
        <taxon>Pseudomonadaceae</taxon>
        <taxon>Pseudomonas</taxon>
    </lineage>
</organism>
<comment type="caution">
    <text evidence="1">The sequence shown here is derived from an EMBL/GenBank/DDBJ whole genome shotgun (WGS) entry which is preliminary data.</text>
</comment>
<dbReference type="Pfam" id="PF12088">
    <property type="entry name" value="DUF3565"/>
    <property type="match status" value="1"/>
</dbReference>
<evidence type="ECO:0000313" key="1">
    <source>
        <dbReference type="EMBL" id="PYB82984.1"/>
    </source>
</evidence>
<dbReference type="EMBL" id="QJRO01000005">
    <property type="protein sequence ID" value="PYB82984.1"/>
    <property type="molecule type" value="Genomic_DNA"/>
</dbReference>
<accession>A0A2V4I8L0</accession>
<dbReference type="Proteomes" id="UP000247620">
    <property type="component" value="Unassembled WGS sequence"/>
</dbReference>
<dbReference type="RefSeq" id="WP_110700089.1">
    <property type="nucleotide sequence ID" value="NZ_CP151184.1"/>
</dbReference>
<sequence length="100" mass="11199">MGQDLLQKNIERTSVTNASADCEPGADQQQPISRITGFHLDEERHWVVELSCGHTQHLRHQPPWQARPWVLDANERARRIGQAFACGWCAQGAVSATLGR</sequence>
<proteinExistence type="predicted"/>
<dbReference type="InterPro" id="IPR021948">
    <property type="entry name" value="DUF3565"/>
</dbReference>
<dbReference type="AlphaFoldDB" id="A0A2V4I8L0"/>
<name>A0A2V4I8L0_9PSED</name>
<reference evidence="1 2" key="1">
    <citation type="submission" date="2018-06" db="EMBL/GenBank/DDBJ databases">
        <title>Pseudomonas diversity within urban Lake Michigan freshwaters.</title>
        <authorList>
            <person name="Batrich M."/>
            <person name="Hatzopoulos T."/>
            <person name="Putonti C."/>
        </authorList>
    </citation>
    <scope>NUCLEOTIDE SEQUENCE [LARGE SCALE GENOMIC DNA]</scope>
    <source>
        <strain evidence="1 2">LBp-160603</strain>
    </source>
</reference>